<proteinExistence type="predicted"/>
<gene>
    <name evidence="1" type="ORF">EGH25_09755</name>
</gene>
<name>A0A9Q4C5U4_9EURY</name>
<evidence type="ECO:0000313" key="1">
    <source>
        <dbReference type="EMBL" id="MCX2819632.1"/>
    </source>
</evidence>
<dbReference type="Proteomes" id="UP001149411">
    <property type="component" value="Unassembled WGS sequence"/>
</dbReference>
<keyword evidence="2" id="KW-1185">Reference proteome</keyword>
<dbReference type="AlphaFoldDB" id="A0A9Q4C5U4"/>
<dbReference type="RefSeq" id="WP_266088066.1">
    <property type="nucleotide sequence ID" value="NZ_RKLV01000010.1"/>
</dbReference>
<protein>
    <submittedName>
        <fullName evidence="1">Uncharacterized protein</fullName>
    </submittedName>
</protein>
<evidence type="ECO:0000313" key="2">
    <source>
        <dbReference type="Proteomes" id="UP001149411"/>
    </source>
</evidence>
<sequence length="50" mass="5773">MSLRDRTVGGAGSKKGVDSVKLVSKLLRRHYETWSRLYVEQRIEMFESDG</sequence>
<comment type="caution">
    <text evidence="1">The sequence shown here is derived from an EMBL/GenBank/DDBJ whole genome shotgun (WGS) entry which is preliminary data.</text>
</comment>
<organism evidence="1 2">
    <name type="scientific">Halorutilus salinus</name>
    <dbReference type="NCBI Taxonomy" id="2487751"/>
    <lineage>
        <taxon>Archaea</taxon>
        <taxon>Methanobacteriati</taxon>
        <taxon>Methanobacteriota</taxon>
        <taxon>Stenosarchaea group</taxon>
        <taxon>Halobacteria</taxon>
        <taxon>Halorutilales</taxon>
        <taxon>Halorutilaceae</taxon>
        <taxon>Halorutilus</taxon>
    </lineage>
</organism>
<dbReference type="EMBL" id="RKLV01000010">
    <property type="protein sequence ID" value="MCX2819632.1"/>
    <property type="molecule type" value="Genomic_DNA"/>
</dbReference>
<accession>A0A9Q4C5U4</accession>
<reference evidence="1" key="1">
    <citation type="submission" date="2022-09" db="EMBL/GenBank/DDBJ databases">
        <title>Haloadaptaus new haloarchaeum isolated from saline soil.</title>
        <authorList>
            <person name="Duran-Viseras A."/>
            <person name="Sanchez-Porro C."/>
            <person name="Ventosa A."/>
        </authorList>
    </citation>
    <scope>NUCLEOTIDE SEQUENCE</scope>
    <source>
        <strain evidence="1">F3-133</strain>
    </source>
</reference>